<sequence length="234" mass="26824">MIIEYCLVCDAGILPQVSWTTLFSKENTSHLCTECSGKLEMIKGEACRNCDRPLANVEPQYKVEDQCLDCIRWEKDGEWADMLKKNHSLFIYNEFAQEVIARYKYRGDYVLAQAFAPFINRKLHSITFDIIVLIPLSEERLYERGFNQSEALICASGYKPTRLLTRTHAEKQSKKSRSERIHIPQVFHTKESIPNQRILLMDDIYTTGSTLRHAAKILIEAGAQSVCSLTIARG</sequence>
<dbReference type="PANTHER" id="PTHR47505:SF1">
    <property type="entry name" value="DNA UTILIZATION PROTEIN YHGH"/>
    <property type="match status" value="1"/>
</dbReference>
<dbReference type="EMBL" id="JBIACJ010000004">
    <property type="protein sequence ID" value="MFE8696487.1"/>
    <property type="molecule type" value="Genomic_DNA"/>
</dbReference>
<organism evidence="3 4">
    <name type="scientific">Cytobacillus mangrovibacter</name>
    <dbReference type="NCBI Taxonomy" id="3299024"/>
    <lineage>
        <taxon>Bacteria</taxon>
        <taxon>Bacillati</taxon>
        <taxon>Bacillota</taxon>
        <taxon>Bacilli</taxon>
        <taxon>Bacillales</taxon>
        <taxon>Bacillaceae</taxon>
        <taxon>Cytobacillus</taxon>
    </lineage>
</organism>
<keyword evidence="3" id="KW-0808">Transferase</keyword>
<dbReference type="GO" id="GO:0016757">
    <property type="term" value="F:glycosyltransferase activity"/>
    <property type="evidence" value="ECO:0007669"/>
    <property type="project" value="UniProtKB-KW"/>
</dbReference>
<protein>
    <submittedName>
        <fullName evidence="3">Phosphoribosyltransferase family protein</fullName>
    </submittedName>
</protein>
<comment type="similarity">
    <text evidence="1">Belongs to the ComF/GntX family.</text>
</comment>
<evidence type="ECO:0000313" key="3">
    <source>
        <dbReference type="EMBL" id="MFE8696487.1"/>
    </source>
</evidence>
<accession>A0ABW6JYQ3</accession>
<name>A0ABW6JYQ3_9BACI</name>
<feature type="domain" description="Phosphoribosyltransferase" evidence="2">
    <location>
        <begin position="175"/>
        <end position="232"/>
    </location>
</feature>
<evidence type="ECO:0000256" key="1">
    <source>
        <dbReference type="ARBA" id="ARBA00008007"/>
    </source>
</evidence>
<dbReference type="InterPro" id="IPR000836">
    <property type="entry name" value="PRTase_dom"/>
</dbReference>
<dbReference type="InterPro" id="IPR029057">
    <property type="entry name" value="PRTase-like"/>
</dbReference>
<dbReference type="CDD" id="cd06223">
    <property type="entry name" value="PRTases_typeI"/>
    <property type="match status" value="1"/>
</dbReference>
<comment type="caution">
    <text evidence="3">The sequence shown here is derived from an EMBL/GenBank/DDBJ whole genome shotgun (WGS) entry which is preliminary data.</text>
</comment>
<evidence type="ECO:0000313" key="4">
    <source>
        <dbReference type="Proteomes" id="UP001601058"/>
    </source>
</evidence>
<dbReference type="PANTHER" id="PTHR47505">
    <property type="entry name" value="DNA UTILIZATION PROTEIN YHGH"/>
    <property type="match status" value="1"/>
</dbReference>
<proteinExistence type="inferred from homology"/>
<dbReference type="InterPro" id="IPR051910">
    <property type="entry name" value="ComF/GntX_DNA_util-trans"/>
</dbReference>
<gene>
    <name evidence="3" type="ORF">ACFYKT_09080</name>
</gene>
<dbReference type="Proteomes" id="UP001601058">
    <property type="component" value="Unassembled WGS sequence"/>
</dbReference>
<dbReference type="RefSeq" id="WP_389218562.1">
    <property type="nucleotide sequence ID" value="NZ_JBIACJ010000004.1"/>
</dbReference>
<keyword evidence="4" id="KW-1185">Reference proteome</keyword>
<dbReference type="Pfam" id="PF00156">
    <property type="entry name" value="Pribosyltran"/>
    <property type="match status" value="1"/>
</dbReference>
<dbReference type="Gene3D" id="3.40.50.2020">
    <property type="match status" value="1"/>
</dbReference>
<reference evidence="3 4" key="1">
    <citation type="submission" date="2024-08" db="EMBL/GenBank/DDBJ databases">
        <title>Two novel Cytobacillus novel species.</title>
        <authorList>
            <person name="Liu G."/>
        </authorList>
    </citation>
    <scope>NUCLEOTIDE SEQUENCE [LARGE SCALE GENOMIC DNA]</scope>
    <source>
        <strain evidence="3 4">FJAT-53684</strain>
    </source>
</reference>
<keyword evidence="3" id="KW-0328">Glycosyltransferase</keyword>
<evidence type="ECO:0000259" key="2">
    <source>
        <dbReference type="Pfam" id="PF00156"/>
    </source>
</evidence>
<dbReference type="SUPFAM" id="SSF53271">
    <property type="entry name" value="PRTase-like"/>
    <property type="match status" value="1"/>
</dbReference>